<sequence>TIHEGFVRAWYSWNRQAEKESRPGPEIIPSVYEIQRINGGA</sequence>
<dbReference type="AlphaFoldDB" id="K1RJ28"/>
<gene>
    <name evidence="1" type="ORF">OBE_15122</name>
</gene>
<organism evidence="1">
    <name type="scientific">human gut metagenome</name>
    <dbReference type="NCBI Taxonomy" id="408170"/>
    <lineage>
        <taxon>unclassified sequences</taxon>
        <taxon>metagenomes</taxon>
        <taxon>organismal metagenomes</taxon>
    </lineage>
</organism>
<name>K1RJ28_9ZZZZ</name>
<feature type="non-terminal residue" evidence="1">
    <location>
        <position position="1"/>
    </location>
</feature>
<comment type="caution">
    <text evidence="1">The sequence shown here is derived from an EMBL/GenBank/DDBJ whole genome shotgun (WGS) entry which is preliminary data.</text>
</comment>
<reference evidence="1" key="1">
    <citation type="journal article" date="2013" name="Environ. Microbiol.">
        <title>Microbiota from the distal guts of lean and obese adolescents exhibit partial functional redundancy besides clear differences in community structure.</title>
        <authorList>
            <person name="Ferrer M."/>
            <person name="Ruiz A."/>
            <person name="Lanza F."/>
            <person name="Haange S.B."/>
            <person name="Oberbach A."/>
            <person name="Till H."/>
            <person name="Bargiela R."/>
            <person name="Campoy C."/>
            <person name="Segura M.T."/>
            <person name="Richter M."/>
            <person name="von Bergen M."/>
            <person name="Seifert J."/>
            <person name="Suarez A."/>
        </authorList>
    </citation>
    <scope>NUCLEOTIDE SEQUENCE</scope>
</reference>
<protein>
    <submittedName>
        <fullName evidence="1">AP2 domain protein</fullName>
    </submittedName>
</protein>
<accession>K1RJ28</accession>
<proteinExistence type="predicted"/>
<evidence type="ECO:0000313" key="1">
    <source>
        <dbReference type="EMBL" id="EKC48552.1"/>
    </source>
</evidence>
<dbReference type="EMBL" id="AJWZ01010409">
    <property type="protein sequence ID" value="EKC48552.1"/>
    <property type="molecule type" value="Genomic_DNA"/>
</dbReference>